<evidence type="ECO:0000313" key="3">
    <source>
        <dbReference type="Proteomes" id="UP000008792"/>
    </source>
</evidence>
<organism evidence="2 3">
    <name type="scientific">Drosophila virilis</name>
    <name type="common">Fruit fly</name>
    <dbReference type="NCBI Taxonomy" id="7244"/>
    <lineage>
        <taxon>Eukaryota</taxon>
        <taxon>Metazoa</taxon>
        <taxon>Ecdysozoa</taxon>
        <taxon>Arthropoda</taxon>
        <taxon>Hexapoda</taxon>
        <taxon>Insecta</taxon>
        <taxon>Pterygota</taxon>
        <taxon>Neoptera</taxon>
        <taxon>Endopterygota</taxon>
        <taxon>Diptera</taxon>
        <taxon>Brachycera</taxon>
        <taxon>Muscomorpha</taxon>
        <taxon>Ephydroidea</taxon>
        <taxon>Drosophilidae</taxon>
        <taxon>Drosophila</taxon>
    </lineage>
</organism>
<accession>A0A0Q9WBA6</accession>
<evidence type="ECO:0000256" key="1">
    <source>
        <dbReference type="SAM" id="MobiDB-lite"/>
    </source>
</evidence>
<keyword evidence="3" id="KW-1185">Reference proteome</keyword>
<dbReference type="STRING" id="7244.A0A0Q9WBA6"/>
<dbReference type="Proteomes" id="UP000008792">
    <property type="component" value="Unassembled WGS sequence"/>
</dbReference>
<name>A0A0Q9WBA6_DROVI</name>
<dbReference type="AlphaFoldDB" id="A0A0Q9WBA6"/>
<dbReference type="EMBL" id="CH940660">
    <property type="protein sequence ID" value="KRF78062.1"/>
    <property type="molecule type" value="Genomic_DNA"/>
</dbReference>
<proteinExistence type="predicted"/>
<reference evidence="2 3" key="1">
    <citation type="journal article" date="2007" name="Nature">
        <title>Evolution of genes and genomes on the Drosophila phylogeny.</title>
        <authorList>
            <consortium name="Drosophila 12 Genomes Consortium"/>
            <person name="Clark A.G."/>
            <person name="Eisen M.B."/>
            <person name="Smith D.R."/>
            <person name="Bergman C.M."/>
            <person name="Oliver B."/>
            <person name="Markow T.A."/>
            <person name="Kaufman T.C."/>
            <person name="Kellis M."/>
            <person name="Gelbart W."/>
            <person name="Iyer V.N."/>
            <person name="Pollard D.A."/>
            <person name="Sackton T.B."/>
            <person name="Larracuente A.M."/>
            <person name="Singh N.D."/>
            <person name="Abad J.P."/>
            <person name="Abt D.N."/>
            <person name="Adryan B."/>
            <person name="Aguade M."/>
            <person name="Akashi H."/>
            <person name="Anderson W.W."/>
            <person name="Aquadro C.F."/>
            <person name="Ardell D.H."/>
            <person name="Arguello R."/>
            <person name="Artieri C.G."/>
            <person name="Barbash D.A."/>
            <person name="Barker D."/>
            <person name="Barsanti P."/>
            <person name="Batterham P."/>
            <person name="Batzoglou S."/>
            <person name="Begun D."/>
            <person name="Bhutkar A."/>
            <person name="Blanco E."/>
            <person name="Bosak S.A."/>
            <person name="Bradley R.K."/>
            <person name="Brand A.D."/>
            <person name="Brent M.R."/>
            <person name="Brooks A.N."/>
            <person name="Brown R.H."/>
            <person name="Butlin R.K."/>
            <person name="Caggese C."/>
            <person name="Calvi B.R."/>
            <person name="Bernardo de Carvalho A."/>
            <person name="Caspi A."/>
            <person name="Castrezana S."/>
            <person name="Celniker S.E."/>
            <person name="Chang J.L."/>
            <person name="Chapple C."/>
            <person name="Chatterji S."/>
            <person name="Chinwalla A."/>
            <person name="Civetta A."/>
            <person name="Clifton S.W."/>
            <person name="Comeron J.M."/>
            <person name="Costello J.C."/>
            <person name="Coyne J.A."/>
            <person name="Daub J."/>
            <person name="David R.G."/>
            <person name="Delcher A.L."/>
            <person name="Delehaunty K."/>
            <person name="Do C.B."/>
            <person name="Ebling H."/>
            <person name="Edwards K."/>
            <person name="Eickbush T."/>
            <person name="Evans J.D."/>
            <person name="Filipski A."/>
            <person name="Findeiss S."/>
            <person name="Freyhult E."/>
            <person name="Fulton L."/>
            <person name="Fulton R."/>
            <person name="Garcia A.C."/>
            <person name="Gardiner A."/>
            <person name="Garfield D.A."/>
            <person name="Garvin B.E."/>
            <person name="Gibson G."/>
            <person name="Gilbert D."/>
            <person name="Gnerre S."/>
            <person name="Godfrey J."/>
            <person name="Good R."/>
            <person name="Gotea V."/>
            <person name="Gravely B."/>
            <person name="Greenberg A.J."/>
            <person name="Griffiths-Jones S."/>
            <person name="Gross S."/>
            <person name="Guigo R."/>
            <person name="Gustafson E.A."/>
            <person name="Haerty W."/>
            <person name="Hahn M.W."/>
            <person name="Halligan D.L."/>
            <person name="Halpern A.L."/>
            <person name="Halter G.M."/>
            <person name="Han M.V."/>
            <person name="Heger A."/>
            <person name="Hillier L."/>
            <person name="Hinrichs A.S."/>
            <person name="Holmes I."/>
            <person name="Hoskins R.A."/>
            <person name="Hubisz M.J."/>
            <person name="Hultmark D."/>
            <person name="Huntley M.A."/>
            <person name="Jaffe D.B."/>
            <person name="Jagadeeshan S."/>
            <person name="Jeck W.R."/>
            <person name="Johnson J."/>
            <person name="Jones C.D."/>
            <person name="Jordan W.C."/>
            <person name="Karpen G.H."/>
            <person name="Kataoka E."/>
            <person name="Keightley P.D."/>
            <person name="Kheradpour P."/>
            <person name="Kirkness E.F."/>
            <person name="Koerich L.B."/>
            <person name="Kristiansen K."/>
            <person name="Kudrna D."/>
            <person name="Kulathinal R.J."/>
            <person name="Kumar S."/>
            <person name="Kwok R."/>
            <person name="Lander E."/>
            <person name="Langley C.H."/>
            <person name="Lapoint R."/>
            <person name="Lazzaro B.P."/>
            <person name="Lee S.J."/>
            <person name="Levesque L."/>
            <person name="Li R."/>
            <person name="Lin C.F."/>
            <person name="Lin M.F."/>
            <person name="Lindblad-Toh K."/>
            <person name="Llopart A."/>
            <person name="Long M."/>
            <person name="Low L."/>
            <person name="Lozovsky E."/>
            <person name="Lu J."/>
            <person name="Luo M."/>
            <person name="Machado C.A."/>
            <person name="Makalowski W."/>
            <person name="Marzo M."/>
            <person name="Matsuda M."/>
            <person name="Matzkin L."/>
            <person name="McAllister B."/>
            <person name="McBride C.S."/>
            <person name="McKernan B."/>
            <person name="McKernan K."/>
            <person name="Mendez-Lago M."/>
            <person name="Minx P."/>
            <person name="Mollenhauer M.U."/>
            <person name="Montooth K."/>
            <person name="Mount S.M."/>
            <person name="Mu X."/>
            <person name="Myers E."/>
            <person name="Negre B."/>
            <person name="Newfeld S."/>
            <person name="Nielsen R."/>
            <person name="Noor M.A."/>
            <person name="O'Grady P."/>
            <person name="Pachter L."/>
            <person name="Papaceit M."/>
            <person name="Parisi M.J."/>
            <person name="Parisi M."/>
            <person name="Parts L."/>
            <person name="Pedersen J.S."/>
            <person name="Pesole G."/>
            <person name="Phillippy A.M."/>
            <person name="Ponting C.P."/>
            <person name="Pop M."/>
            <person name="Porcelli D."/>
            <person name="Powell J.R."/>
            <person name="Prohaska S."/>
            <person name="Pruitt K."/>
            <person name="Puig M."/>
            <person name="Quesneville H."/>
            <person name="Ram K.R."/>
            <person name="Rand D."/>
            <person name="Rasmussen M.D."/>
            <person name="Reed L.K."/>
            <person name="Reenan R."/>
            <person name="Reily A."/>
            <person name="Remington K.A."/>
            <person name="Rieger T.T."/>
            <person name="Ritchie M.G."/>
            <person name="Robin C."/>
            <person name="Rogers Y.H."/>
            <person name="Rohde C."/>
            <person name="Rozas J."/>
            <person name="Rubenfield M.J."/>
            <person name="Ruiz A."/>
            <person name="Russo S."/>
            <person name="Salzberg S.L."/>
            <person name="Sanchez-Gracia A."/>
            <person name="Saranga D.J."/>
            <person name="Sato H."/>
            <person name="Schaeffer S.W."/>
            <person name="Schatz M.C."/>
            <person name="Schlenke T."/>
            <person name="Schwartz R."/>
            <person name="Segarra C."/>
            <person name="Singh R.S."/>
            <person name="Sirot L."/>
            <person name="Sirota M."/>
            <person name="Sisneros N.B."/>
            <person name="Smith C.D."/>
            <person name="Smith T.F."/>
            <person name="Spieth J."/>
            <person name="Stage D.E."/>
            <person name="Stark A."/>
            <person name="Stephan W."/>
            <person name="Strausberg R.L."/>
            <person name="Strempel S."/>
            <person name="Sturgill D."/>
            <person name="Sutton G."/>
            <person name="Sutton G.G."/>
            <person name="Tao W."/>
            <person name="Teichmann S."/>
            <person name="Tobari Y.N."/>
            <person name="Tomimura Y."/>
            <person name="Tsolas J.M."/>
            <person name="Valente V.L."/>
            <person name="Venter E."/>
            <person name="Venter J.C."/>
            <person name="Vicario S."/>
            <person name="Vieira F.G."/>
            <person name="Vilella A.J."/>
            <person name="Villasante A."/>
            <person name="Walenz B."/>
            <person name="Wang J."/>
            <person name="Wasserman M."/>
            <person name="Watts T."/>
            <person name="Wilson D."/>
            <person name="Wilson R.K."/>
            <person name="Wing R.A."/>
            <person name="Wolfner M.F."/>
            <person name="Wong A."/>
            <person name="Wong G.K."/>
            <person name="Wu C.I."/>
            <person name="Wu G."/>
            <person name="Yamamoto D."/>
            <person name="Yang H.P."/>
            <person name="Yang S.P."/>
            <person name="Yorke J.A."/>
            <person name="Yoshida K."/>
            <person name="Zdobnov E."/>
            <person name="Zhang P."/>
            <person name="Zhang Y."/>
            <person name="Zimin A.V."/>
            <person name="Baldwin J."/>
            <person name="Abdouelleil A."/>
            <person name="Abdulkadir J."/>
            <person name="Abebe A."/>
            <person name="Abera B."/>
            <person name="Abreu J."/>
            <person name="Acer S.C."/>
            <person name="Aftuck L."/>
            <person name="Alexander A."/>
            <person name="An P."/>
            <person name="Anderson E."/>
            <person name="Anderson S."/>
            <person name="Arachi H."/>
            <person name="Azer M."/>
            <person name="Bachantsang P."/>
            <person name="Barry A."/>
            <person name="Bayul T."/>
            <person name="Berlin A."/>
            <person name="Bessette D."/>
            <person name="Bloom T."/>
            <person name="Blye J."/>
            <person name="Boguslavskiy L."/>
            <person name="Bonnet C."/>
            <person name="Boukhgalter B."/>
            <person name="Bourzgui I."/>
            <person name="Brown A."/>
            <person name="Cahill P."/>
            <person name="Channer S."/>
            <person name="Cheshatsang Y."/>
            <person name="Chuda L."/>
            <person name="Citroen M."/>
            <person name="Collymore A."/>
            <person name="Cooke P."/>
            <person name="Costello M."/>
            <person name="D'Aco K."/>
            <person name="Daza R."/>
            <person name="De Haan G."/>
            <person name="DeGray S."/>
            <person name="DeMaso C."/>
            <person name="Dhargay N."/>
            <person name="Dooley K."/>
            <person name="Dooley E."/>
            <person name="Doricent M."/>
            <person name="Dorje P."/>
            <person name="Dorjee K."/>
            <person name="Dupes A."/>
            <person name="Elong R."/>
            <person name="Falk J."/>
            <person name="Farina A."/>
            <person name="Faro S."/>
            <person name="Ferguson D."/>
            <person name="Fisher S."/>
            <person name="Foley C.D."/>
            <person name="Franke A."/>
            <person name="Friedrich D."/>
            <person name="Gadbois L."/>
            <person name="Gearin G."/>
            <person name="Gearin C.R."/>
            <person name="Giannoukos G."/>
            <person name="Goode T."/>
            <person name="Graham J."/>
            <person name="Grandbois E."/>
            <person name="Grewal S."/>
            <person name="Gyaltsen K."/>
            <person name="Hafez N."/>
            <person name="Hagos B."/>
            <person name="Hall J."/>
            <person name="Henson C."/>
            <person name="Hollinger A."/>
            <person name="Honan T."/>
            <person name="Huard M.D."/>
            <person name="Hughes L."/>
            <person name="Hurhula B."/>
            <person name="Husby M.E."/>
            <person name="Kamat A."/>
            <person name="Kanga B."/>
            <person name="Kashin S."/>
            <person name="Khazanovich D."/>
            <person name="Kisner P."/>
            <person name="Lance K."/>
            <person name="Lara M."/>
            <person name="Lee W."/>
            <person name="Lennon N."/>
            <person name="Letendre F."/>
            <person name="LeVine R."/>
            <person name="Lipovsky A."/>
            <person name="Liu X."/>
            <person name="Liu J."/>
            <person name="Liu S."/>
            <person name="Lokyitsang T."/>
            <person name="Lokyitsang Y."/>
            <person name="Lubonja R."/>
            <person name="Lui A."/>
            <person name="MacDonald P."/>
            <person name="Magnisalis V."/>
            <person name="Maru K."/>
            <person name="Matthews C."/>
            <person name="McCusker W."/>
            <person name="McDonough S."/>
            <person name="Mehta T."/>
            <person name="Meldrim J."/>
            <person name="Meneus L."/>
            <person name="Mihai O."/>
            <person name="Mihalev A."/>
            <person name="Mihova T."/>
            <person name="Mittelman R."/>
            <person name="Mlenga V."/>
            <person name="Montmayeur A."/>
            <person name="Mulrain L."/>
            <person name="Navidi A."/>
            <person name="Naylor J."/>
            <person name="Negash T."/>
            <person name="Nguyen T."/>
            <person name="Nguyen N."/>
            <person name="Nicol R."/>
            <person name="Norbu C."/>
            <person name="Norbu N."/>
            <person name="Novod N."/>
            <person name="O'Neill B."/>
            <person name="Osman S."/>
            <person name="Markiewicz E."/>
            <person name="Oyono O.L."/>
            <person name="Patti C."/>
            <person name="Phunkhang P."/>
            <person name="Pierre F."/>
            <person name="Priest M."/>
            <person name="Raghuraman S."/>
            <person name="Rege F."/>
            <person name="Reyes R."/>
            <person name="Rise C."/>
            <person name="Rogov P."/>
            <person name="Ross K."/>
            <person name="Ryan E."/>
            <person name="Settipalli S."/>
            <person name="Shea T."/>
            <person name="Sherpa N."/>
            <person name="Shi L."/>
            <person name="Shih D."/>
            <person name="Sparrow T."/>
            <person name="Spaulding J."/>
            <person name="Stalker J."/>
            <person name="Stange-Thomann N."/>
            <person name="Stavropoulos S."/>
            <person name="Stone C."/>
            <person name="Strader C."/>
            <person name="Tesfaye S."/>
            <person name="Thomson T."/>
            <person name="Thoulutsang Y."/>
            <person name="Thoulutsang D."/>
            <person name="Topham K."/>
            <person name="Topping I."/>
            <person name="Tsamla T."/>
            <person name="Vassiliev H."/>
            <person name="Vo A."/>
            <person name="Wangchuk T."/>
            <person name="Wangdi T."/>
            <person name="Weiand M."/>
            <person name="Wilkinson J."/>
            <person name="Wilson A."/>
            <person name="Yadav S."/>
            <person name="Young G."/>
            <person name="Yu Q."/>
            <person name="Zembek L."/>
            <person name="Zhong D."/>
            <person name="Zimmer A."/>
            <person name="Zwirko Z."/>
            <person name="Jaffe D.B."/>
            <person name="Alvarez P."/>
            <person name="Brockman W."/>
            <person name="Butler J."/>
            <person name="Chin C."/>
            <person name="Gnerre S."/>
            <person name="Grabherr M."/>
            <person name="Kleber M."/>
            <person name="Mauceli E."/>
            <person name="MacCallum I."/>
        </authorList>
    </citation>
    <scope>NUCLEOTIDE SEQUENCE [LARGE SCALE GENOMIC DNA]</scope>
    <source>
        <strain evidence="3">Tucson 15010-1051.87</strain>
    </source>
</reference>
<gene>
    <name evidence="2" type="primary">Dvir\GJ26878</name>
    <name evidence="2" type="ORF">Dvir_GJ26878</name>
</gene>
<dbReference type="PRINTS" id="PR01217">
    <property type="entry name" value="PRICHEXTENSN"/>
</dbReference>
<sequence length="228" mass="25664">MLLHQNALIVRYRTQQQVQLQRWRPRPRNSSLVGDNIEYLFINRSSRLEDLQPVVNTSIDAFGDYDVSQRQGRTFSIISDWISSLFGSCVTPCTMEAYQQNRCCETYVLGPPPPPPQTCCLVPGPPQQLPPPPPPPPPPLVPRPLPPMPAPPRYPMPYPLPGPVLPGKNTPVMVIATPINCCTVCTYTYYGPPPCGRFNYNNYNNNNNNNINGNKRVTIYVPPPYYGR</sequence>
<dbReference type="OrthoDB" id="8068755at2759"/>
<protein>
    <submittedName>
        <fullName evidence="2">Uncharacterized protein</fullName>
    </submittedName>
</protein>
<dbReference type="InParanoid" id="A0A0Q9WBA6"/>
<feature type="region of interest" description="Disordered" evidence="1">
    <location>
        <begin position="122"/>
        <end position="144"/>
    </location>
</feature>
<evidence type="ECO:0000313" key="2">
    <source>
        <dbReference type="EMBL" id="KRF78062.1"/>
    </source>
</evidence>